<dbReference type="InterPro" id="IPR003960">
    <property type="entry name" value="ATPase_AAA_CS"/>
</dbReference>
<keyword evidence="10" id="KW-0653">Protein transport</keyword>
<keyword evidence="12" id="KW-0576">Peroxisome</keyword>
<evidence type="ECO:0000256" key="4">
    <source>
        <dbReference type="ARBA" id="ARBA00022490"/>
    </source>
</evidence>
<dbReference type="SUPFAM" id="SSF54585">
    <property type="entry name" value="Cdc48 domain 2-like"/>
    <property type="match status" value="1"/>
</dbReference>
<comment type="subcellular location">
    <subcellularLocation>
        <location evidence="1">Cytoplasm</location>
        <location evidence="1">Cytosol</location>
    </subcellularLocation>
    <subcellularLocation>
        <location evidence="15">Peroxisome membrane</location>
    </subcellularLocation>
</comment>
<comment type="similarity">
    <text evidence="2">Belongs to the AAA ATPase family.</text>
</comment>
<dbReference type="Gene3D" id="3.40.50.300">
    <property type="entry name" value="P-loop containing nucleotide triphosphate hydrolases"/>
    <property type="match status" value="2"/>
</dbReference>
<name>A0A9N9GWG0_9GLOM</name>
<sequence length="1420" mass="160016">MSQQPHAIVSFAPSSNCFVNLPFKWVQYLSEQNQLPQNVILELSWHDAKIAQGKAYVGWSGLPSKADHSETIEIDPQFGEAIGLHNGQKVYVKFEDILLEASSVEVEPISSDDWEIIERNSKYLEDCFINQQRVVYPNEGPCAKLSENTEIFVAPKSRKTKNSAEIKDIASNGVFNARVYCLRVLPQAFLSSDLLQPSANDFCTIYIHPSDLARIGLPNPKIVRVSKVQPPYQNKETEDKSDNDGRNNSLPALYVKVLEKGSVVPGHIVLCESIMDVLDVQKFDIIRLALPHFHSTSLTHIIIRCISSPFQSASLKPHSSASSTSVDKSATSAITTSINAWIEKLSTSLDIVLTNGMKLSSSLTNSDINVAVFFGGKSISQNDGRHGRNDSSEMYAIVSKNHLNNMKIEIGDNIAYADHKLLKQHNNNYLPILAGVEKLSQRLQKYLRYCLGKTDLRNILHIPGMGGLLLCGGHGSGKTCIAKTVASYLERDLNTLAYCSVIKCTELSEDRISSVREKLQTFFDDAAWHAPSILLFDDLDRLIPAEVEHVDSFRFRQLGECFFHIASKMLKRHRITILATAQQQSSIHSFLTTSHLFSEIAQLNPPTKSERCEILKAIMSYGPELAKKSVSNVDLLSVASECEGYLAADLRTLVERTIHEGAVRNLENNINEADFLLIQDDFRKAQKGFVPSSLRGVKLHTSNVSWTDIGGLEETRKVLLETLEWPTKYASIFANCPLRLRSGLLLYGFPGCGKTLLASAVAKECGLNFISVKGPELLNKYIGASEKSVRDLFERAQAAKPCALFFDEFDSIAPKRGHDSTGVTDRVVNQMLTQMDGAEGLDGVYVLAATSRPDLIDPALLRPGRLDKSLFCNMPTLQERVEILKALARKMDLNDDVDLSYYAKKCQGFSGADLQALLYNAHLEAIHETIDSEKSLEKKTSRSNGGDMQFVRFSASSKNSAAFTAAERSQLTERLGLIKKVLSPEKVIEEGNEKEQNKRSAIITNKHMQNSLKITRPSITPQEYARLASIYEEFITGRNGEMPSGISSHEIGQSLHFPGNLVEDERVKASFDIASGELIIRIPKETPGEEFPDLDMLTKLLAPRKIKVPERPSIENFENNLEQNKKFNKPLIQEIIDKSDDPETQKIRKLIEEANTFDWELPQQLPNEKDIFPVTASYGFNGLYSGYFTHVQETCNEIIEITDIENSTFESRRRDRIKAEDDKFDPDHADFMDVQEIKHLIKFKTNWTKLLKRIQVIKNNAGVDDDKESLRDTIAESKVYEGEITVESSWTIGKLSPTISCLEVETIIALFRRSLSYPWRRNFELSEKCLDDVYVLLKLGRRAILKVLLEMKDIFDHHDIYYVYSKIWLDDYCIWCQTKANDKIIRLLAHNIHHFKVPKSKIGWHLEEYEQLALEDQCEN</sequence>
<evidence type="ECO:0000259" key="19">
    <source>
        <dbReference type="SMART" id="SM00382"/>
    </source>
</evidence>
<dbReference type="InterPro" id="IPR003593">
    <property type="entry name" value="AAA+_ATPase"/>
</dbReference>
<dbReference type="Proteomes" id="UP000789405">
    <property type="component" value="Unassembled WGS sequence"/>
</dbReference>
<feature type="compositionally biased region" description="Basic and acidic residues" evidence="18">
    <location>
        <begin position="235"/>
        <end position="245"/>
    </location>
</feature>
<evidence type="ECO:0000256" key="7">
    <source>
        <dbReference type="ARBA" id="ARBA00022741"/>
    </source>
</evidence>
<dbReference type="InterPro" id="IPR007009">
    <property type="entry name" value="Shq1_C"/>
</dbReference>
<evidence type="ECO:0000256" key="11">
    <source>
        <dbReference type="ARBA" id="ARBA00023136"/>
    </source>
</evidence>
<dbReference type="FunFam" id="1.10.8.60:FF:000105">
    <property type="entry name" value="PeRoXisome assembly factor"/>
    <property type="match status" value="1"/>
</dbReference>
<dbReference type="PANTHER" id="PTHR23077:SF12">
    <property type="entry name" value="PEROXISOMAL ATPASE PEX1"/>
    <property type="match status" value="1"/>
</dbReference>
<dbReference type="GO" id="GO:0016887">
    <property type="term" value="F:ATP hydrolysis activity"/>
    <property type="evidence" value="ECO:0007669"/>
    <property type="project" value="InterPro"/>
</dbReference>
<dbReference type="FunFam" id="3.40.50.300:FF:000149">
    <property type="entry name" value="Nuclear valosin-containing protein-like"/>
    <property type="match status" value="1"/>
</dbReference>
<evidence type="ECO:0000256" key="12">
    <source>
        <dbReference type="ARBA" id="ARBA00023140"/>
    </source>
</evidence>
<dbReference type="GO" id="GO:0016558">
    <property type="term" value="P:protein import into peroxisome matrix"/>
    <property type="evidence" value="ECO:0007669"/>
    <property type="project" value="TreeGrafter"/>
</dbReference>
<feature type="domain" description="AAA+ ATPase" evidence="19">
    <location>
        <begin position="740"/>
        <end position="875"/>
    </location>
</feature>
<protein>
    <recommendedName>
        <fullName evidence="14">Peroxisomal ATPase PEX1</fullName>
    </recommendedName>
    <alternativeName>
        <fullName evidence="13">Peroxin-1</fullName>
    </alternativeName>
</protein>
<dbReference type="Pfam" id="PF09262">
    <property type="entry name" value="PEX-1N"/>
    <property type="match status" value="1"/>
</dbReference>
<dbReference type="InterPro" id="IPR015342">
    <property type="entry name" value="PEX1-N_C-lobe"/>
</dbReference>
<evidence type="ECO:0000256" key="14">
    <source>
        <dbReference type="ARBA" id="ARBA00034532"/>
    </source>
</evidence>
<dbReference type="Gene3D" id="1.10.8.60">
    <property type="match status" value="2"/>
</dbReference>
<dbReference type="InterPro" id="IPR008978">
    <property type="entry name" value="HSP20-like_chaperone"/>
</dbReference>
<dbReference type="InterPro" id="IPR027417">
    <property type="entry name" value="P-loop_NTPase"/>
</dbReference>
<keyword evidence="21" id="KW-1185">Reference proteome</keyword>
<evidence type="ECO:0000256" key="15">
    <source>
        <dbReference type="ARBA" id="ARBA00046271"/>
    </source>
</evidence>
<dbReference type="Pfam" id="PF09263">
    <property type="entry name" value="PEX-2N"/>
    <property type="match status" value="1"/>
</dbReference>
<keyword evidence="11" id="KW-0472">Membrane</keyword>
<evidence type="ECO:0000256" key="3">
    <source>
        <dbReference type="ARBA" id="ARBA00022448"/>
    </source>
</evidence>
<dbReference type="EMBL" id="CAJVPY010004930">
    <property type="protein sequence ID" value="CAG8631447.1"/>
    <property type="molecule type" value="Genomic_DNA"/>
</dbReference>
<dbReference type="Pfam" id="PF21413">
    <property type="entry name" value="SHQ1-like_CS"/>
    <property type="match status" value="1"/>
</dbReference>
<keyword evidence="6" id="KW-0677">Repeat</keyword>
<dbReference type="CDD" id="cd19526">
    <property type="entry name" value="RecA-like_PEX1_r2"/>
    <property type="match status" value="1"/>
</dbReference>
<dbReference type="GO" id="GO:0005524">
    <property type="term" value="F:ATP binding"/>
    <property type="evidence" value="ECO:0007669"/>
    <property type="project" value="UniProtKB-KW"/>
</dbReference>
<dbReference type="InterPro" id="IPR009010">
    <property type="entry name" value="Asp_de-COase-like_dom_sf"/>
</dbReference>
<keyword evidence="8" id="KW-0378">Hydrolase</keyword>
<comment type="subunit">
    <text evidence="17">Interacts with PEX6; forming the PEX1-PEX6 AAA ATPase complex, which is composed of a heterohexamer formed by a trimer of PEX1-PEX6 dimers.</text>
</comment>
<gene>
    <name evidence="20" type="ORF">DERYTH_LOCUS9167</name>
</gene>
<evidence type="ECO:0000256" key="18">
    <source>
        <dbReference type="SAM" id="MobiDB-lite"/>
    </source>
</evidence>
<dbReference type="Gene3D" id="2.40.40.20">
    <property type="match status" value="1"/>
</dbReference>
<dbReference type="InterPro" id="IPR048696">
    <property type="entry name" value="SHQ1-like_CS"/>
</dbReference>
<keyword evidence="4" id="KW-0963">Cytoplasm</keyword>
<dbReference type="GO" id="GO:0005829">
    <property type="term" value="C:cytosol"/>
    <property type="evidence" value="ECO:0007669"/>
    <property type="project" value="UniProtKB-SubCell"/>
</dbReference>
<keyword evidence="7" id="KW-0547">Nucleotide-binding</keyword>
<evidence type="ECO:0000256" key="5">
    <source>
        <dbReference type="ARBA" id="ARBA00022593"/>
    </source>
</evidence>
<dbReference type="Pfam" id="PF00004">
    <property type="entry name" value="AAA"/>
    <property type="match status" value="2"/>
</dbReference>
<evidence type="ECO:0000313" key="20">
    <source>
        <dbReference type="EMBL" id="CAG8631447.1"/>
    </source>
</evidence>
<dbReference type="OrthoDB" id="2187at2759"/>
<dbReference type="GO" id="GO:0005778">
    <property type="term" value="C:peroxisomal membrane"/>
    <property type="evidence" value="ECO:0007669"/>
    <property type="project" value="UniProtKB-SubCell"/>
</dbReference>
<dbReference type="SUPFAM" id="SSF50692">
    <property type="entry name" value="ADC-like"/>
    <property type="match status" value="1"/>
</dbReference>
<comment type="catalytic activity">
    <reaction evidence="16">
        <text>ATP + H2O = ADP + phosphate + H(+)</text>
        <dbReference type="Rhea" id="RHEA:13065"/>
        <dbReference type="ChEBI" id="CHEBI:15377"/>
        <dbReference type="ChEBI" id="CHEBI:15378"/>
        <dbReference type="ChEBI" id="CHEBI:30616"/>
        <dbReference type="ChEBI" id="CHEBI:43474"/>
        <dbReference type="ChEBI" id="CHEBI:456216"/>
    </reaction>
    <physiologicalReaction direction="left-to-right" evidence="16">
        <dbReference type="Rhea" id="RHEA:13066"/>
    </physiologicalReaction>
</comment>
<evidence type="ECO:0000256" key="8">
    <source>
        <dbReference type="ARBA" id="ARBA00022801"/>
    </source>
</evidence>
<dbReference type="SUPFAM" id="SSF52540">
    <property type="entry name" value="P-loop containing nucleoside triphosphate hydrolases"/>
    <property type="match status" value="2"/>
</dbReference>
<dbReference type="InterPro" id="IPR041569">
    <property type="entry name" value="AAA_lid_3"/>
</dbReference>
<keyword evidence="9" id="KW-0067">ATP-binding</keyword>
<evidence type="ECO:0000256" key="10">
    <source>
        <dbReference type="ARBA" id="ARBA00022927"/>
    </source>
</evidence>
<dbReference type="InterPro" id="IPR050168">
    <property type="entry name" value="AAA_ATPase_domain"/>
</dbReference>
<dbReference type="PROSITE" id="PS00674">
    <property type="entry name" value="AAA"/>
    <property type="match status" value="1"/>
</dbReference>
<accession>A0A9N9GWG0</accession>
<feature type="domain" description="AAA+ ATPase" evidence="19">
    <location>
        <begin position="464"/>
        <end position="607"/>
    </location>
</feature>
<evidence type="ECO:0000256" key="17">
    <source>
        <dbReference type="ARBA" id="ARBA00064205"/>
    </source>
</evidence>
<dbReference type="Pfam" id="PF04925">
    <property type="entry name" value="SHQ1"/>
    <property type="match status" value="1"/>
</dbReference>
<dbReference type="Pfam" id="PF17862">
    <property type="entry name" value="AAA_lid_3"/>
    <property type="match status" value="1"/>
</dbReference>
<dbReference type="InterPro" id="IPR029067">
    <property type="entry name" value="CDC48_domain_2-like_sf"/>
</dbReference>
<reference evidence="20" key="1">
    <citation type="submission" date="2021-06" db="EMBL/GenBank/DDBJ databases">
        <authorList>
            <person name="Kallberg Y."/>
            <person name="Tangrot J."/>
            <person name="Rosling A."/>
        </authorList>
    </citation>
    <scope>NUCLEOTIDE SEQUENCE</scope>
    <source>
        <strain evidence="20">MA453B</strain>
    </source>
</reference>
<evidence type="ECO:0000256" key="1">
    <source>
        <dbReference type="ARBA" id="ARBA00004514"/>
    </source>
</evidence>
<dbReference type="InterPro" id="IPR003959">
    <property type="entry name" value="ATPase_AAA_core"/>
</dbReference>
<dbReference type="PANTHER" id="PTHR23077">
    <property type="entry name" value="AAA-FAMILY ATPASE"/>
    <property type="match status" value="1"/>
</dbReference>
<evidence type="ECO:0000256" key="16">
    <source>
        <dbReference type="ARBA" id="ARBA00048778"/>
    </source>
</evidence>
<evidence type="ECO:0000313" key="21">
    <source>
        <dbReference type="Proteomes" id="UP000789405"/>
    </source>
</evidence>
<evidence type="ECO:0000256" key="6">
    <source>
        <dbReference type="ARBA" id="ARBA00022737"/>
    </source>
</evidence>
<dbReference type="Gene3D" id="3.10.330.10">
    <property type="match status" value="1"/>
</dbReference>
<dbReference type="Gene3D" id="2.60.40.790">
    <property type="match status" value="1"/>
</dbReference>
<keyword evidence="3" id="KW-0813">Transport</keyword>
<feature type="region of interest" description="Disordered" evidence="18">
    <location>
        <begin position="227"/>
        <end position="247"/>
    </location>
</feature>
<organism evidence="20 21">
    <name type="scientific">Dentiscutata erythropus</name>
    <dbReference type="NCBI Taxonomy" id="1348616"/>
    <lineage>
        <taxon>Eukaryota</taxon>
        <taxon>Fungi</taxon>
        <taxon>Fungi incertae sedis</taxon>
        <taxon>Mucoromycota</taxon>
        <taxon>Glomeromycotina</taxon>
        <taxon>Glomeromycetes</taxon>
        <taxon>Diversisporales</taxon>
        <taxon>Gigasporaceae</taxon>
        <taxon>Dentiscutata</taxon>
    </lineage>
</organism>
<evidence type="ECO:0000256" key="9">
    <source>
        <dbReference type="ARBA" id="ARBA00022840"/>
    </source>
</evidence>
<keyword evidence="5" id="KW-0962">Peroxisome biogenesis</keyword>
<evidence type="ECO:0000256" key="2">
    <source>
        <dbReference type="ARBA" id="ARBA00006914"/>
    </source>
</evidence>
<comment type="caution">
    <text evidence="20">The sequence shown here is derived from an EMBL/GenBank/DDBJ whole genome shotgun (WGS) entry which is preliminary data.</text>
</comment>
<evidence type="ECO:0000256" key="13">
    <source>
        <dbReference type="ARBA" id="ARBA00032509"/>
    </source>
</evidence>
<dbReference type="SMART" id="SM00382">
    <property type="entry name" value="AAA"/>
    <property type="match status" value="2"/>
</dbReference>
<dbReference type="InterPro" id="IPR015343">
    <property type="entry name" value="PEX1-N-lobe"/>
</dbReference>
<proteinExistence type="inferred from homology"/>